<feature type="chain" id="PRO_5038883976" description="Lipoprotein" evidence="2">
    <location>
        <begin position="19"/>
        <end position="126"/>
    </location>
</feature>
<dbReference type="EMBL" id="JACHJQ010000008">
    <property type="protein sequence ID" value="MBB4910944.1"/>
    <property type="molecule type" value="Genomic_DNA"/>
</dbReference>
<evidence type="ECO:0000313" key="3">
    <source>
        <dbReference type="EMBL" id="MBB4910944.1"/>
    </source>
</evidence>
<accession>A0A7W7QCA5</accession>
<keyword evidence="4" id="KW-1185">Reference proteome</keyword>
<reference evidence="3 4" key="1">
    <citation type="submission" date="2020-08" db="EMBL/GenBank/DDBJ databases">
        <title>Genomic Encyclopedia of Type Strains, Phase III (KMG-III): the genomes of soil and plant-associated and newly described type strains.</title>
        <authorList>
            <person name="Whitman W."/>
        </authorList>
    </citation>
    <scope>NUCLEOTIDE SEQUENCE [LARGE SCALE GENOMIC DNA]</scope>
    <source>
        <strain evidence="3 4">CECT 8960</strain>
    </source>
</reference>
<evidence type="ECO:0000256" key="2">
    <source>
        <dbReference type="SAM" id="SignalP"/>
    </source>
</evidence>
<comment type="caution">
    <text evidence="3">The sequence shown here is derived from an EMBL/GenBank/DDBJ whole genome shotgun (WGS) entry which is preliminary data.</text>
</comment>
<name>A0A7W7QCA5_9PSEU</name>
<evidence type="ECO:0000313" key="4">
    <source>
        <dbReference type="Proteomes" id="UP000520767"/>
    </source>
</evidence>
<dbReference type="Proteomes" id="UP000520767">
    <property type="component" value="Unassembled WGS sequence"/>
</dbReference>
<protein>
    <recommendedName>
        <fullName evidence="5">Lipoprotein</fullName>
    </recommendedName>
</protein>
<keyword evidence="2" id="KW-0732">Signal</keyword>
<dbReference type="RefSeq" id="WP_184814955.1">
    <property type="nucleotide sequence ID" value="NZ_JACHJQ010000008.1"/>
</dbReference>
<gene>
    <name evidence="3" type="ORF">FHR82_007203</name>
</gene>
<dbReference type="AlphaFoldDB" id="A0A7W7QCA5"/>
<organism evidence="3 4">
    <name type="scientific">Actinophytocola algeriensis</name>
    <dbReference type="NCBI Taxonomy" id="1768010"/>
    <lineage>
        <taxon>Bacteria</taxon>
        <taxon>Bacillati</taxon>
        <taxon>Actinomycetota</taxon>
        <taxon>Actinomycetes</taxon>
        <taxon>Pseudonocardiales</taxon>
        <taxon>Pseudonocardiaceae</taxon>
    </lineage>
</organism>
<sequence>MSLITVIAAAAVATAGCAGGTATGGGTDDGATGTPTQNGAISTGAARPPTELVRVTGKVEIGSQPGCLVLNAEFTAYVLVGGDPAALEAYEEDDTVVTVTGQAHAPAPQNCTDGVPLAIQKIEPAI</sequence>
<feature type="region of interest" description="Disordered" evidence="1">
    <location>
        <begin position="26"/>
        <end position="49"/>
    </location>
</feature>
<evidence type="ECO:0008006" key="5">
    <source>
        <dbReference type="Google" id="ProtNLM"/>
    </source>
</evidence>
<feature type="signal peptide" evidence="2">
    <location>
        <begin position="1"/>
        <end position="18"/>
    </location>
</feature>
<proteinExistence type="predicted"/>
<evidence type="ECO:0000256" key="1">
    <source>
        <dbReference type="SAM" id="MobiDB-lite"/>
    </source>
</evidence>